<evidence type="ECO:0000256" key="4">
    <source>
        <dbReference type="ARBA" id="ARBA00022723"/>
    </source>
</evidence>
<comment type="subcellular location">
    <subcellularLocation>
        <location evidence="1">Cytoplasm</location>
    </subcellularLocation>
</comment>
<evidence type="ECO:0000256" key="6">
    <source>
        <dbReference type="ARBA" id="ARBA00023277"/>
    </source>
</evidence>
<dbReference type="SUPFAM" id="SSF56784">
    <property type="entry name" value="HAD-like"/>
    <property type="match status" value="1"/>
</dbReference>
<keyword evidence="3" id="KW-0963">Cytoplasm</keyword>
<dbReference type="GO" id="GO:0046872">
    <property type="term" value="F:metal ion binding"/>
    <property type="evidence" value="ECO:0007669"/>
    <property type="project" value="UniProtKB-KW"/>
</dbReference>
<keyword evidence="9" id="KW-1185">Reference proteome</keyword>
<keyword evidence="6" id="KW-0119">Carbohydrate metabolism</keyword>
<keyword evidence="4" id="KW-0479">Metal-binding</keyword>
<evidence type="ECO:0000313" key="8">
    <source>
        <dbReference type="EMBL" id="SHF90950.1"/>
    </source>
</evidence>
<dbReference type="RefSeq" id="WP_073040686.1">
    <property type="nucleotide sequence ID" value="NZ_FQVB01000031.1"/>
</dbReference>
<dbReference type="STRING" id="1121391.SAMN02745206_02900"/>
<gene>
    <name evidence="8" type="ORF">SAMN02745206_02900</name>
</gene>
<proteinExistence type="inferred from homology"/>
<dbReference type="GO" id="GO:0005975">
    <property type="term" value="P:carbohydrate metabolic process"/>
    <property type="evidence" value="ECO:0007669"/>
    <property type="project" value="InterPro"/>
</dbReference>
<name>A0A1M5FHC0_9BACT</name>
<accession>A0A1M5FHC0</accession>
<evidence type="ECO:0000256" key="7">
    <source>
        <dbReference type="ARBA" id="ARBA00031828"/>
    </source>
</evidence>
<dbReference type="Proteomes" id="UP000184076">
    <property type="component" value="Unassembled WGS sequence"/>
</dbReference>
<keyword evidence="5" id="KW-0378">Hydrolase</keyword>
<dbReference type="PANTHER" id="PTHR42891">
    <property type="entry name" value="D-GLYCERO-BETA-D-MANNO-HEPTOSE-1,7-BISPHOSPHATE 7-PHOSPHATASE"/>
    <property type="match status" value="1"/>
</dbReference>
<evidence type="ECO:0000256" key="3">
    <source>
        <dbReference type="ARBA" id="ARBA00022490"/>
    </source>
</evidence>
<evidence type="ECO:0000313" key="9">
    <source>
        <dbReference type="Proteomes" id="UP000184076"/>
    </source>
</evidence>
<dbReference type="InterPro" id="IPR004446">
    <property type="entry name" value="Heptose_bisP_phosphatase"/>
</dbReference>
<dbReference type="NCBIfam" id="TIGR01656">
    <property type="entry name" value="Histidinol-ppas"/>
    <property type="match status" value="1"/>
</dbReference>
<dbReference type="Gene3D" id="3.40.50.1000">
    <property type="entry name" value="HAD superfamily/HAD-like"/>
    <property type="match status" value="1"/>
</dbReference>
<dbReference type="InterPro" id="IPR006543">
    <property type="entry name" value="Histidinol-phos"/>
</dbReference>
<organism evidence="8 9">
    <name type="scientific">Desulfacinum infernum DSM 9756</name>
    <dbReference type="NCBI Taxonomy" id="1121391"/>
    <lineage>
        <taxon>Bacteria</taxon>
        <taxon>Pseudomonadati</taxon>
        <taxon>Thermodesulfobacteriota</taxon>
        <taxon>Syntrophobacteria</taxon>
        <taxon>Syntrophobacterales</taxon>
        <taxon>Syntrophobacteraceae</taxon>
        <taxon>Desulfacinum</taxon>
    </lineage>
</organism>
<reference evidence="9" key="1">
    <citation type="submission" date="2016-11" db="EMBL/GenBank/DDBJ databases">
        <authorList>
            <person name="Varghese N."/>
            <person name="Submissions S."/>
        </authorList>
    </citation>
    <scope>NUCLEOTIDE SEQUENCE [LARGE SCALE GENOMIC DNA]</scope>
    <source>
        <strain evidence="9">DSM 9756</strain>
    </source>
</reference>
<comment type="similarity">
    <text evidence="2">Belongs to the GmhB family.</text>
</comment>
<dbReference type="InterPro" id="IPR006549">
    <property type="entry name" value="HAD-SF_hydro_IIIA"/>
</dbReference>
<evidence type="ECO:0000256" key="2">
    <source>
        <dbReference type="ARBA" id="ARBA00005628"/>
    </source>
</evidence>
<dbReference type="OrthoDB" id="9814110at2"/>
<dbReference type="PANTHER" id="PTHR42891:SF1">
    <property type="entry name" value="D-GLYCERO-BETA-D-MANNO-HEPTOSE-1,7-BISPHOSPHATE 7-PHOSPHATASE"/>
    <property type="match status" value="1"/>
</dbReference>
<dbReference type="GO" id="GO:0005737">
    <property type="term" value="C:cytoplasm"/>
    <property type="evidence" value="ECO:0007669"/>
    <property type="project" value="UniProtKB-SubCell"/>
</dbReference>
<dbReference type="GO" id="GO:0016791">
    <property type="term" value="F:phosphatase activity"/>
    <property type="evidence" value="ECO:0007669"/>
    <property type="project" value="InterPro"/>
</dbReference>
<dbReference type="InterPro" id="IPR023214">
    <property type="entry name" value="HAD_sf"/>
</dbReference>
<dbReference type="NCBIfam" id="TIGR01662">
    <property type="entry name" value="HAD-SF-IIIA"/>
    <property type="match status" value="1"/>
</dbReference>
<protein>
    <recommendedName>
        <fullName evidence="7">D,D-heptose 1,7-bisphosphate phosphatase</fullName>
    </recommendedName>
</protein>
<sequence>MIVWINHVEPDVSRFVFLDRDGVLNRDSPHYIKSWDEFHFYPDALDALRILRERRVGVVVVSNQSALNRGLMGFDAFFELHRNMAAEIRRYGGDITAAFFCPHRPDEGCQCRKPAPGMLRAAARLYPLDPSQTFFVGDKVSDLDAARNAGCRPVLLRRDGISGPLPAHVPIYTTLLDAVEDLFPGTG</sequence>
<dbReference type="Pfam" id="PF13242">
    <property type="entry name" value="Hydrolase_like"/>
    <property type="match status" value="1"/>
</dbReference>
<dbReference type="InterPro" id="IPR036412">
    <property type="entry name" value="HAD-like_sf"/>
</dbReference>
<evidence type="ECO:0000256" key="1">
    <source>
        <dbReference type="ARBA" id="ARBA00004496"/>
    </source>
</evidence>
<dbReference type="CDD" id="cd07503">
    <property type="entry name" value="HAD_HisB-N"/>
    <property type="match status" value="1"/>
</dbReference>
<evidence type="ECO:0000256" key="5">
    <source>
        <dbReference type="ARBA" id="ARBA00022801"/>
    </source>
</evidence>
<dbReference type="AlphaFoldDB" id="A0A1M5FHC0"/>
<dbReference type="EMBL" id="FQVB01000031">
    <property type="protein sequence ID" value="SHF90950.1"/>
    <property type="molecule type" value="Genomic_DNA"/>
</dbReference>